<accession>A0A8H5CLD8</accession>
<evidence type="ECO:0000313" key="3">
    <source>
        <dbReference type="Proteomes" id="UP000559256"/>
    </source>
</evidence>
<dbReference type="AlphaFoldDB" id="A0A8H5CLD8"/>
<dbReference type="InterPro" id="IPR010921">
    <property type="entry name" value="Trp_repressor/repl_initiator"/>
</dbReference>
<dbReference type="InterPro" id="IPR055247">
    <property type="entry name" value="InsJ-like_HTH"/>
</dbReference>
<organism evidence="2 3">
    <name type="scientific">Tetrapyrgos nigripes</name>
    <dbReference type="NCBI Taxonomy" id="182062"/>
    <lineage>
        <taxon>Eukaryota</taxon>
        <taxon>Fungi</taxon>
        <taxon>Dikarya</taxon>
        <taxon>Basidiomycota</taxon>
        <taxon>Agaricomycotina</taxon>
        <taxon>Agaricomycetes</taxon>
        <taxon>Agaricomycetidae</taxon>
        <taxon>Agaricales</taxon>
        <taxon>Marasmiineae</taxon>
        <taxon>Marasmiaceae</taxon>
        <taxon>Tetrapyrgos</taxon>
    </lineage>
</organism>
<dbReference type="OrthoDB" id="2507562at2759"/>
<proteinExistence type="predicted"/>
<name>A0A8H5CLD8_9AGAR</name>
<feature type="domain" description="Insertion element IS150 protein InsJ-like helix-turn-helix" evidence="1">
    <location>
        <begin position="149"/>
        <end position="185"/>
    </location>
</feature>
<protein>
    <recommendedName>
        <fullName evidence="1">Insertion element IS150 protein InsJ-like helix-turn-helix domain-containing protein</fullName>
    </recommendedName>
</protein>
<dbReference type="Pfam" id="PF13518">
    <property type="entry name" value="HTH_28"/>
    <property type="match status" value="1"/>
</dbReference>
<comment type="caution">
    <text evidence="2">The sequence shown here is derived from an EMBL/GenBank/DDBJ whole genome shotgun (WGS) entry which is preliminary data.</text>
</comment>
<gene>
    <name evidence="2" type="ORF">D9758_015425</name>
</gene>
<dbReference type="Gene3D" id="1.10.10.60">
    <property type="entry name" value="Homeodomain-like"/>
    <property type="match status" value="1"/>
</dbReference>
<dbReference type="SUPFAM" id="SSF48295">
    <property type="entry name" value="TrpR-like"/>
    <property type="match status" value="1"/>
</dbReference>
<sequence>MHRFWHSQVGLAGLMHKSLLSPMAKLPKSPIAALKNGLSILQKNIKARLSRKEKVSIADEEWLDNEANVVEEEMVIEKLEKASDYELAFERLNSKENEVVKKLMELAEGEVKTVSKKRKAPVDPKPATKKTTKDTELKFAPGQRAKLAQKITVLEWYRNNGKNQTQTAAHFGLVQGTLSRWVAKMDFLQN</sequence>
<evidence type="ECO:0000259" key="1">
    <source>
        <dbReference type="Pfam" id="PF13518"/>
    </source>
</evidence>
<reference evidence="2 3" key="1">
    <citation type="journal article" date="2020" name="ISME J.">
        <title>Uncovering the hidden diversity of litter-decomposition mechanisms in mushroom-forming fungi.</title>
        <authorList>
            <person name="Floudas D."/>
            <person name="Bentzer J."/>
            <person name="Ahren D."/>
            <person name="Johansson T."/>
            <person name="Persson P."/>
            <person name="Tunlid A."/>
        </authorList>
    </citation>
    <scope>NUCLEOTIDE SEQUENCE [LARGE SCALE GENOMIC DNA]</scope>
    <source>
        <strain evidence="2 3">CBS 291.85</strain>
    </source>
</reference>
<dbReference type="GO" id="GO:0043565">
    <property type="term" value="F:sequence-specific DNA binding"/>
    <property type="evidence" value="ECO:0007669"/>
    <property type="project" value="InterPro"/>
</dbReference>
<dbReference type="Proteomes" id="UP000559256">
    <property type="component" value="Unassembled WGS sequence"/>
</dbReference>
<keyword evidence="3" id="KW-1185">Reference proteome</keyword>
<evidence type="ECO:0000313" key="2">
    <source>
        <dbReference type="EMBL" id="KAF5343623.1"/>
    </source>
</evidence>
<dbReference type="EMBL" id="JAACJM010000137">
    <property type="protein sequence ID" value="KAF5343623.1"/>
    <property type="molecule type" value="Genomic_DNA"/>
</dbReference>